<protein>
    <submittedName>
        <fullName evidence="2">Uncharacterized protein</fullName>
    </submittedName>
</protein>
<keyword evidence="1" id="KW-0812">Transmembrane</keyword>
<evidence type="ECO:0000313" key="3">
    <source>
        <dbReference type="Proteomes" id="UP000748025"/>
    </source>
</evidence>
<dbReference type="Proteomes" id="UP000748025">
    <property type="component" value="Unassembled WGS sequence"/>
</dbReference>
<reference evidence="2" key="1">
    <citation type="journal article" date="2020" name="bioRxiv">
        <title>Whole genome comparisons of ergot fungi reveals the divergence and evolution of species within the genus Claviceps are the result of varying mechanisms driving genome evolution and host range expansion.</title>
        <authorList>
            <person name="Wyka S.A."/>
            <person name="Mondo S.J."/>
            <person name="Liu M."/>
            <person name="Dettman J."/>
            <person name="Nalam V."/>
            <person name="Broders K.D."/>
        </authorList>
    </citation>
    <scope>NUCLEOTIDE SEQUENCE</scope>
    <source>
        <strain evidence="2">CCC 602</strain>
    </source>
</reference>
<dbReference type="EMBL" id="SRPW01004197">
    <property type="protein sequence ID" value="KAG5984532.1"/>
    <property type="molecule type" value="Genomic_DNA"/>
</dbReference>
<accession>A0A9P7N3K6</accession>
<organism evidence="2 3">
    <name type="scientific">Claviceps pusilla</name>
    <dbReference type="NCBI Taxonomy" id="123648"/>
    <lineage>
        <taxon>Eukaryota</taxon>
        <taxon>Fungi</taxon>
        <taxon>Dikarya</taxon>
        <taxon>Ascomycota</taxon>
        <taxon>Pezizomycotina</taxon>
        <taxon>Sordariomycetes</taxon>
        <taxon>Hypocreomycetidae</taxon>
        <taxon>Hypocreales</taxon>
        <taxon>Clavicipitaceae</taxon>
        <taxon>Claviceps</taxon>
    </lineage>
</organism>
<evidence type="ECO:0000313" key="2">
    <source>
        <dbReference type="EMBL" id="KAG5984532.1"/>
    </source>
</evidence>
<feature type="transmembrane region" description="Helical" evidence="1">
    <location>
        <begin position="21"/>
        <end position="39"/>
    </location>
</feature>
<feature type="transmembrane region" description="Helical" evidence="1">
    <location>
        <begin position="45"/>
        <end position="67"/>
    </location>
</feature>
<name>A0A9P7N3K6_9HYPO</name>
<keyword evidence="3" id="KW-1185">Reference proteome</keyword>
<gene>
    <name evidence="2" type="ORF">E4U43_006169</name>
</gene>
<feature type="transmembrane region" description="Helical" evidence="1">
    <location>
        <begin position="140"/>
        <end position="164"/>
    </location>
</feature>
<proteinExistence type="predicted"/>
<keyword evidence="1" id="KW-0472">Membrane</keyword>
<comment type="caution">
    <text evidence="2">The sequence shown here is derived from an EMBL/GenBank/DDBJ whole genome shotgun (WGS) entry which is preliminary data.</text>
</comment>
<dbReference type="OrthoDB" id="4960375at2759"/>
<keyword evidence="1" id="KW-1133">Transmembrane helix</keyword>
<feature type="transmembrane region" description="Helical" evidence="1">
    <location>
        <begin position="88"/>
        <end position="111"/>
    </location>
</feature>
<sequence>MPGNHFPGRTTLARTLARGSAWLTDIFAVVILSFVGQRWSETGGAVAPGIIGTILALLVDSWQTVALSSTPSPSPFPRAEPMKPGATVVCDALSFAVSLGGISSLLVSSVVAGDESGGDGEADCPGAYRKGDTRFGKSSMILVAMWFLGAVVFWRIGLAIWACIDWYKSHHLEPTPDVQEIGSR</sequence>
<dbReference type="AlphaFoldDB" id="A0A9P7N3K6"/>
<evidence type="ECO:0000256" key="1">
    <source>
        <dbReference type="SAM" id="Phobius"/>
    </source>
</evidence>